<feature type="chain" id="PRO_5030943977" description="Peptidyl-prolyl cis-trans isomerase" evidence="6">
    <location>
        <begin position="21"/>
        <end position="297"/>
    </location>
</feature>
<evidence type="ECO:0000256" key="3">
    <source>
        <dbReference type="ARBA" id="ARBA00023235"/>
    </source>
</evidence>
<reference evidence="8 9" key="1">
    <citation type="submission" date="2020-08" db="EMBL/GenBank/DDBJ databases">
        <title>Genomic Encyclopedia of Type Strains, Phase IV (KMG-IV): sequencing the most valuable type-strain genomes for metagenomic binning, comparative biology and taxonomic classification.</title>
        <authorList>
            <person name="Goeker M."/>
        </authorList>
    </citation>
    <scope>NUCLEOTIDE SEQUENCE [LARGE SCALE GENOMIC DNA]</scope>
    <source>
        <strain evidence="8 9">DSM 45385</strain>
    </source>
</reference>
<dbReference type="RefSeq" id="WP_184968292.1">
    <property type="nucleotide sequence ID" value="NZ_JACHIN010000010.1"/>
</dbReference>
<dbReference type="Pfam" id="PF00254">
    <property type="entry name" value="FKBP_C"/>
    <property type="match status" value="2"/>
</dbReference>
<comment type="similarity">
    <text evidence="5">Belongs to the FKBP-type PPIase family.</text>
</comment>
<evidence type="ECO:0000256" key="2">
    <source>
        <dbReference type="ARBA" id="ARBA00023110"/>
    </source>
</evidence>
<proteinExistence type="inferred from homology"/>
<comment type="caution">
    <text evidence="8">The sequence shown here is derived from an EMBL/GenBank/DDBJ whole genome shotgun (WGS) entry which is preliminary data.</text>
</comment>
<protein>
    <recommendedName>
        <fullName evidence="5">Peptidyl-prolyl cis-trans isomerase</fullName>
        <ecNumber evidence="5">5.2.1.8</ecNumber>
    </recommendedName>
</protein>
<feature type="domain" description="PPIase FKBP-type" evidence="7">
    <location>
        <begin position="65"/>
        <end position="153"/>
    </location>
</feature>
<dbReference type="InterPro" id="IPR050689">
    <property type="entry name" value="FKBP-type_PPIase"/>
</dbReference>
<keyword evidence="3 4" id="KW-0413">Isomerase</keyword>
<comment type="catalytic activity">
    <reaction evidence="1 4 5">
        <text>[protein]-peptidylproline (omega=180) = [protein]-peptidylproline (omega=0)</text>
        <dbReference type="Rhea" id="RHEA:16237"/>
        <dbReference type="Rhea" id="RHEA-COMP:10747"/>
        <dbReference type="Rhea" id="RHEA-COMP:10748"/>
        <dbReference type="ChEBI" id="CHEBI:83833"/>
        <dbReference type="ChEBI" id="CHEBI:83834"/>
        <dbReference type="EC" id="5.2.1.8"/>
    </reaction>
</comment>
<dbReference type="EMBL" id="JACHIN010000010">
    <property type="protein sequence ID" value="MBB5081152.1"/>
    <property type="molecule type" value="Genomic_DNA"/>
</dbReference>
<gene>
    <name evidence="8" type="ORF">HNR40_006647</name>
</gene>
<dbReference type="PROSITE" id="PS50059">
    <property type="entry name" value="FKBP_PPIASE"/>
    <property type="match status" value="2"/>
</dbReference>
<dbReference type="PANTHER" id="PTHR10516:SF443">
    <property type="entry name" value="FK506-BINDING PROTEIN 59-RELATED"/>
    <property type="match status" value="1"/>
</dbReference>
<dbReference type="GO" id="GO:0003755">
    <property type="term" value="F:peptidyl-prolyl cis-trans isomerase activity"/>
    <property type="evidence" value="ECO:0007669"/>
    <property type="project" value="UniProtKB-UniRule"/>
</dbReference>
<dbReference type="Proteomes" id="UP000568380">
    <property type="component" value="Unassembled WGS sequence"/>
</dbReference>
<dbReference type="PANTHER" id="PTHR10516">
    <property type="entry name" value="PEPTIDYL-PROLYL CIS-TRANS ISOMERASE"/>
    <property type="match status" value="1"/>
</dbReference>
<evidence type="ECO:0000313" key="9">
    <source>
        <dbReference type="Proteomes" id="UP000568380"/>
    </source>
</evidence>
<evidence type="ECO:0000256" key="6">
    <source>
        <dbReference type="SAM" id="SignalP"/>
    </source>
</evidence>
<dbReference type="PROSITE" id="PS51257">
    <property type="entry name" value="PROKAR_LIPOPROTEIN"/>
    <property type="match status" value="1"/>
</dbReference>
<evidence type="ECO:0000256" key="4">
    <source>
        <dbReference type="PROSITE-ProRule" id="PRU00277"/>
    </source>
</evidence>
<accession>A0A7W8A7R1</accession>
<dbReference type="InterPro" id="IPR001179">
    <property type="entry name" value="PPIase_FKBP_dom"/>
</dbReference>
<feature type="signal peptide" evidence="6">
    <location>
        <begin position="1"/>
        <end position="20"/>
    </location>
</feature>
<keyword evidence="6" id="KW-0732">Signal</keyword>
<evidence type="ECO:0000256" key="1">
    <source>
        <dbReference type="ARBA" id="ARBA00000971"/>
    </source>
</evidence>
<dbReference type="EC" id="5.2.1.8" evidence="5"/>
<keyword evidence="2 4" id="KW-0697">Rotamase</keyword>
<dbReference type="InterPro" id="IPR046357">
    <property type="entry name" value="PPIase_dom_sf"/>
</dbReference>
<organism evidence="8 9">
    <name type="scientific">Nonomuraea endophytica</name>
    <dbReference type="NCBI Taxonomy" id="714136"/>
    <lineage>
        <taxon>Bacteria</taxon>
        <taxon>Bacillati</taxon>
        <taxon>Actinomycetota</taxon>
        <taxon>Actinomycetes</taxon>
        <taxon>Streptosporangiales</taxon>
        <taxon>Streptosporangiaceae</taxon>
        <taxon>Nonomuraea</taxon>
    </lineage>
</organism>
<name>A0A7W8A7R1_9ACTN</name>
<evidence type="ECO:0000313" key="8">
    <source>
        <dbReference type="EMBL" id="MBB5081152.1"/>
    </source>
</evidence>
<dbReference type="SUPFAM" id="SSF54534">
    <property type="entry name" value="FKBP-like"/>
    <property type="match status" value="2"/>
</dbReference>
<evidence type="ECO:0000256" key="5">
    <source>
        <dbReference type="RuleBase" id="RU003915"/>
    </source>
</evidence>
<sequence>MRPILLLIPALALTACTAPAAQDPGLKVGGAFGARPSVVFPEGKPSGALQIDQLTAGKGARLGAGDVAIVHYTAHVWDGRENRRVDSSFTRGAPAAFPVGQLVPGLDKALRGRTVGSRVIAAIPPSEGFGANPPQGVGPSDGLFYVIDILGAHAKGESVKGRASAYAGIRVGGGARPELSLPVAPPPARYSAKVLVRGDGPRVERGQLVVTQYEGAVWARRSVFDSTWKSGRPRAFTVGDGGVIKAWERALTGVPVGSRVLVVAPPRMAYGSAGLPAFGIRGADTLVFVVDVLAAYR</sequence>
<dbReference type="AlphaFoldDB" id="A0A7W8A7R1"/>
<dbReference type="Gene3D" id="3.10.50.40">
    <property type="match status" value="2"/>
</dbReference>
<keyword evidence="9" id="KW-1185">Reference proteome</keyword>
<feature type="domain" description="PPIase FKBP-type" evidence="7">
    <location>
        <begin position="206"/>
        <end position="296"/>
    </location>
</feature>
<evidence type="ECO:0000259" key="7">
    <source>
        <dbReference type="PROSITE" id="PS50059"/>
    </source>
</evidence>